<dbReference type="GeneID" id="94836756"/>
<dbReference type="VEuPathDB" id="TrichDB:TRFO_21563"/>
<dbReference type="Proteomes" id="UP000179807">
    <property type="component" value="Unassembled WGS sequence"/>
</dbReference>
<sequence>MRTRRCKHNDTDDDNNDFDDENFFTLMFGNDGHSILDSHDDNYTVLTKKVSAIKKSYKKQISQYEEDIQNFREIYNIFNIHMPHNISRDTEALKEELISENDKKNIIPKFSTITKLKKKPPQKSFKSPLELRKMLYKPVNAFSIYEELKNQNKKPSEYQNPDPSQFHSFANKGLYVPPFYDINIEDLLLSAIIKIDKKDNNITFTPPIENSDISQDEETPYQTLDLNQRFLCELESLNISPPANENVIITNMMCASQKIDVEKVEKVIDDANNARKLLQAILMKNAKKIAMHNERCGLIQYIDQEVGHQISST</sequence>
<keyword evidence="2" id="KW-1185">Reference proteome</keyword>
<evidence type="ECO:0000313" key="2">
    <source>
        <dbReference type="Proteomes" id="UP000179807"/>
    </source>
</evidence>
<dbReference type="EMBL" id="MLAK01000637">
    <property type="protein sequence ID" value="OHT09517.1"/>
    <property type="molecule type" value="Genomic_DNA"/>
</dbReference>
<proteinExistence type="predicted"/>
<dbReference type="AlphaFoldDB" id="A0A1J4KJH5"/>
<gene>
    <name evidence="1" type="ORF">TRFO_21563</name>
</gene>
<accession>A0A1J4KJH5</accession>
<organism evidence="1 2">
    <name type="scientific">Tritrichomonas foetus</name>
    <dbReference type="NCBI Taxonomy" id="1144522"/>
    <lineage>
        <taxon>Eukaryota</taxon>
        <taxon>Metamonada</taxon>
        <taxon>Parabasalia</taxon>
        <taxon>Tritrichomonadida</taxon>
        <taxon>Tritrichomonadidae</taxon>
        <taxon>Tritrichomonas</taxon>
    </lineage>
</organism>
<name>A0A1J4KJH5_9EUKA</name>
<reference evidence="1" key="1">
    <citation type="submission" date="2016-10" db="EMBL/GenBank/DDBJ databases">
        <authorList>
            <person name="Benchimol M."/>
            <person name="Almeida L.G."/>
            <person name="Vasconcelos A.T."/>
            <person name="Perreira-Neves A."/>
            <person name="Rosa I.A."/>
            <person name="Tasca T."/>
            <person name="Bogo M.R."/>
            <person name="de Souza W."/>
        </authorList>
    </citation>
    <scope>NUCLEOTIDE SEQUENCE [LARGE SCALE GENOMIC DNA]</scope>
    <source>
        <strain evidence="1">K</strain>
    </source>
</reference>
<protein>
    <submittedName>
        <fullName evidence="1">Uncharacterized protein</fullName>
    </submittedName>
</protein>
<comment type="caution">
    <text evidence="1">The sequence shown here is derived from an EMBL/GenBank/DDBJ whole genome shotgun (WGS) entry which is preliminary data.</text>
</comment>
<evidence type="ECO:0000313" key="1">
    <source>
        <dbReference type="EMBL" id="OHT09517.1"/>
    </source>
</evidence>
<dbReference type="RefSeq" id="XP_068362653.1">
    <property type="nucleotide sequence ID" value="XM_068502052.1"/>
</dbReference>